<dbReference type="GO" id="GO:0031902">
    <property type="term" value="C:late endosome membrane"/>
    <property type="evidence" value="ECO:0007669"/>
    <property type="project" value="TreeGrafter"/>
</dbReference>
<dbReference type="Pfam" id="PF05050">
    <property type="entry name" value="Methyltransf_21"/>
    <property type="match status" value="1"/>
</dbReference>
<protein>
    <recommendedName>
        <fullName evidence="1">Methyltransferase FkbM domain-containing protein</fullName>
    </recommendedName>
</protein>
<dbReference type="Gene3D" id="3.40.50.150">
    <property type="entry name" value="Vaccinia Virus protein VP39"/>
    <property type="match status" value="1"/>
</dbReference>
<dbReference type="InterPro" id="IPR053202">
    <property type="entry name" value="EGF_Rcpt_Signaling_Reg"/>
</dbReference>
<dbReference type="InterPro" id="IPR029063">
    <property type="entry name" value="SAM-dependent_MTases_sf"/>
</dbReference>
<dbReference type="GO" id="GO:0006888">
    <property type="term" value="P:endoplasmic reticulum to Golgi vesicle-mediated transport"/>
    <property type="evidence" value="ECO:0007669"/>
    <property type="project" value="TreeGrafter"/>
</dbReference>
<dbReference type="SUPFAM" id="SSF53335">
    <property type="entry name" value="S-adenosyl-L-methionine-dependent methyltransferases"/>
    <property type="match status" value="1"/>
</dbReference>
<reference evidence="2" key="1">
    <citation type="journal article" date="2020" name="Nature">
        <title>Giant virus diversity and host interactions through global metagenomics.</title>
        <authorList>
            <person name="Schulz F."/>
            <person name="Roux S."/>
            <person name="Paez-Espino D."/>
            <person name="Jungbluth S."/>
            <person name="Walsh D.A."/>
            <person name="Denef V.J."/>
            <person name="McMahon K.D."/>
            <person name="Konstantinidis K.T."/>
            <person name="Eloe-Fadrosh E.A."/>
            <person name="Kyrpides N.C."/>
            <person name="Woyke T."/>
        </authorList>
    </citation>
    <scope>NUCLEOTIDE SEQUENCE</scope>
    <source>
        <strain evidence="2">GVMAG-M-3300023174-129</strain>
    </source>
</reference>
<dbReference type="InterPro" id="IPR006342">
    <property type="entry name" value="FkbM_mtfrase"/>
</dbReference>
<name>A0A6C0D934_9ZZZZ</name>
<dbReference type="GO" id="GO:0005789">
    <property type="term" value="C:endoplasmic reticulum membrane"/>
    <property type="evidence" value="ECO:0007669"/>
    <property type="project" value="TreeGrafter"/>
</dbReference>
<dbReference type="GO" id="GO:0005794">
    <property type="term" value="C:Golgi apparatus"/>
    <property type="evidence" value="ECO:0007669"/>
    <property type="project" value="TreeGrafter"/>
</dbReference>
<feature type="domain" description="Methyltransferase FkbM" evidence="1">
    <location>
        <begin position="27"/>
        <end position="182"/>
    </location>
</feature>
<evidence type="ECO:0000259" key="1">
    <source>
        <dbReference type="Pfam" id="PF05050"/>
    </source>
</evidence>
<dbReference type="PANTHER" id="PTHR34009:SF2">
    <property type="entry name" value="PROTEIN STAR"/>
    <property type="match status" value="1"/>
</dbReference>
<dbReference type="GO" id="GO:0016197">
    <property type="term" value="P:endosomal transport"/>
    <property type="evidence" value="ECO:0007669"/>
    <property type="project" value="TreeGrafter"/>
</dbReference>
<dbReference type="PANTHER" id="PTHR34009">
    <property type="entry name" value="PROTEIN STAR"/>
    <property type="match status" value="1"/>
</dbReference>
<accession>A0A6C0D934</accession>
<organism evidence="2">
    <name type="scientific">viral metagenome</name>
    <dbReference type="NCBI Taxonomy" id="1070528"/>
    <lineage>
        <taxon>unclassified sequences</taxon>
        <taxon>metagenomes</taxon>
        <taxon>organismal metagenomes</taxon>
    </lineage>
</organism>
<dbReference type="EMBL" id="MN739545">
    <property type="protein sequence ID" value="QHT12459.1"/>
    <property type="molecule type" value="Genomic_DNA"/>
</dbReference>
<evidence type="ECO:0000313" key="2">
    <source>
        <dbReference type="EMBL" id="QHT12459.1"/>
    </source>
</evidence>
<dbReference type="GO" id="GO:0005886">
    <property type="term" value="C:plasma membrane"/>
    <property type="evidence" value="ECO:0007669"/>
    <property type="project" value="TreeGrafter"/>
</dbReference>
<proteinExistence type="predicted"/>
<sequence length="215" mass="24878">MYNSQVGQDAWVHSVLGDKKDGYFIELGAADGKEYSNSLFFEKILRWKGLCIEPNPNYYNDLQKSRNCTLSFDCISDEDDKIVEFNMCDLASGIQDTAGPFTKGNNIIYKKTKKLDTLLNELNAPFVIDYLSLDVEGHEFEVIKNFDFSKYRFNCITVEHNEPHIGPSMRNKLRIFLESKDYMFIKGNDDVLKWNHGPIDDFYVHSSLKDLIIRS</sequence>
<dbReference type="AlphaFoldDB" id="A0A6C0D934"/>